<reference evidence="8 9" key="1">
    <citation type="submission" date="2008-10" db="EMBL/GenBank/DDBJ databases">
        <title>Genome sequence of Clostridium botulinum A2 Kyoto.</title>
        <authorList>
            <person name="Shrivastava S."/>
            <person name="Brinkac L.M."/>
            <person name="Brown J.L."/>
            <person name="Bruce D."/>
            <person name="Detter C.C."/>
            <person name="Johnson E.A."/>
            <person name="Munk C.A."/>
            <person name="Smith L.A."/>
            <person name="Smith T.J."/>
            <person name="Sutton G."/>
            <person name="Brettin T.S."/>
        </authorList>
    </citation>
    <scope>NUCLEOTIDE SEQUENCE [LARGE SCALE GENOMIC DNA]</scope>
    <source>
        <strain evidence="9">Kyoto / Type A2</strain>
    </source>
</reference>
<dbReference type="GO" id="GO:0004803">
    <property type="term" value="F:transposase activity"/>
    <property type="evidence" value="ECO:0007669"/>
    <property type="project" value="UniProtKB-UniRule"/>
</dbReference>
<keyword evidence="7" id="KW-0812">Transmembrane</keyword>
<organism evidence="8 9">
    <name type="scientific">Clostridium botulinum (strain Kyoto / Type A2)</name>
    <dbReference type="NCBI Taxonomy" id="536232"/>
    <lineage>
        <taxon>Bacteria</taxon>
        <taxon>Bacillati</taxon>
        <taxon>Bacillota</taxon>
        <taxon>Clostridia</taxon>
        <taxon>Eubacteriales</taxon>
        <taxon>Clostridiaceae</taxon>
        <taxon>Clostridium</taxon>
    </lineage>
</organism>
<sequence length="175" mass="20154">MYAKGMATRYIATHLENIYGFEASPTLISGITDKITPVAKEWQNRPLEPVYPIIFMNVYTKFLTDSNIDALCYLIDVYPDFLYLRCHCLLFTVCFLQLFGWPYIMYGDIVCKRKDGKVMEYIPAPKSRKNGAFQNGGYRSYARKTVYRVLSVSAVCGLFPKTRRSPLTDDIHAEK</sequence>
<dbReference type="HOGENOM" id="CLU_1529973_0_0_9"/>
<keyword evidence="4 6" id="KW-0238">DNA-binding</keyword>
<evidence type="ECO:0000256" key="6">
    <source>
        <dbReference type="RuleBase" id="RU365089"/>
    </source>
</evidence>
<evidence type="ECO:0000256" key="2">
    <source>
        <dbReference type="ARBA" id="ARBA00010961"/>
    </source>
</evidence>
<evidence type="ECO:0000256" key="3">
    <source>
        <dbReference type="ARBA" id="ARBA00022578"/>
    </source>
</evidence>
<evidence type="ECO:0000313" key="8">
    <source>
        <dbReference type="EMBL" id="ACO86305.1"/>
    </source>
</evidence>
<dbReference type="EMBL" id="CP001581">
    <property type="protein sequence ID" value="ACO86305.1"/>
    <property type="molecule type" value="Genomic_DNA"/>
</dbReference>
<feature type="transmembrane region" description="Helical" evidence="7">
    <location>
        <begin position="82"/>
        <end position="104"/>
    </location>
</feature>
<evidence type="ECO:0000256" key="1">
    <source>
        <dbReference type="ARBA" id="ARBA00002190"/>
    </source>
</evidence>
<dbReference type="Pfam" id="PF00872">
    <property type="entry name" value="Transposase_mut"/>
    <property type="match status" value="1"/>
</dbReference>
<gene>
    <name evidence="8" type="ordered locus">CLM_0824</name>
</gene>
<dbReference type="eggNOG" id="COG3328">
    <property type="taxonomic scope" value="Bacteria"/>
</dbReference>
<keyword evidence="3 6" id="KW-0815">Transposition</keyword>
<comment type="function">
    <text evidence="1 6">Required for the transposition of the insertion element.</text>
</comment>
<keyword evidence="7" id="KW-1133">Transmembrane helix</keyword>
<protein>
    <recommendedName>
        <fullName evidence="6">Mutator family transposase</fullName>
    </recommendedName>
</protein>
<dbReference type="KEGG" id="cby:CLM_0824"/>
<evidence type="ECO:0000256" key="7">
    <source>
        <dbReference type="SAM" id="Phobius"/>
    </source>
</evidence>
<dbReference type="GO" id="GO:0003677">
    <property type="term" value="F:DNA binding"/>
    <property type="evidence" value="ECO:0007669"/>
    <property type="project" value="UniProtKB-UniRule"/>
</dbReference>
<evidence type="ECO:0000256" key="4">
    <source>
        <dbReference type="ARBA" id="ARBA00023125"/>
    </source>
</evidence>
<name>C1FTX2_CLOBJ</name>
<keyword evidence="5 6" id="KW-0233">DNA recombination</keyword>
<dbReference type="PANTHER" id="PTHR33217">
    <property type="entry name" value="TRANSPOSASE FOR INSERTION SEQUENCE ELEMENT IS1081"/>
    <property type="match status" value="1"/>
</dbReference>
<dbReference type="PANTHER" id="PTHR33217:SF5">
    <property type="entry name" value="MUTATOR FAMILY TRANSPOSASE"/>
    <property type="match status" value="1"/>
</dbReference>
<dbReference type="Proteomes" id="UP000001374">
    <property type="component" value="Chromosome"/>
</dbReference>
<dbReference type="AlphaFoldDB" id="C1FTX2"/>
<proteinExistence type="inferred from homology"/>
<evidence type="ECO:0000313" key="9">
    <source>
        <dbReference type="Proteomes" id="UP000001374"/>
    </source>
</evidence>
<keyword evidence="6" id="KW-0814">Transposable element</keyword>
<keyword evidence="7" id="KW-0472">Membrane</keyword>
<comment type="similarity">
    <text evidence="2 6">Belongs to the transposase mutator family.</text>
</comment>
<dbReference type="GO" id="GO:0006313">
    <property type="term" value="P:DNA transposition"/>
    <property type="evidence" value="ECO:0007669"/>
    <property type="project" value="UniProtKB-UniRule"/>
</dbReference>
<evidence type="ECO:0000256" key="5">
    <source>
        <dbReference type="ARBA" id="ARBA00023172"/>
    </source>
</evidence>
<accession>C1FTX2</accession>
<dbReference type="InterPro" id="IPR001207">
    <property type="entry name" value="Transposase_mutator"/>
</dbReference>